<evidence type="ECO:0000313" key="10">
    <source>
        <dbReference type="Proteomes" id="UP000034589"/>
    </source>
</evidence>
<dbReference type="PANTHER" id="PTHR30576:SF0">
    <property type="entry name" value="UNDECAPRENYL-PHOSPHATE N-ACETYLGALACTOSAMINYL 1-PHOSPHATE TRANSFERASE-RELATED"/>
    <property type="match status" value="1"/>
</dbReference>
<dbReference type="AlphaFoldDB" id="A0A0G1VKH1"/>
<comment type="similarity">
    <text evidence="2">Belongs to the bacterial sugar transferase family.</text>
</comment>
<evidence type="ECO:0000256" key="4">
    <source>
        <dbReference type="ARBA" id="ARBA00022692"/>
    </source>
</evidence>
<dbReference type="Pfam" id="PF02397">
    <property type="entry name" value="Bac_transf"/>
    <property type="match status" value="1"/>
</dbReference>
<feature type="transmembrane region" description="Helical" evidence="7">
    <location>
        <begin position="266"/>
        <end position="287"/>
    </location>
</feature>
<protein>
    <recommendedName>
        <fullName evidence="8">Bacterial sugar transferase domain-containing protein</fullName>
    </recommendedName>
</protein>
<feature type="transmembrane region" description="Helical" evidence="7">
    <location>
        <begin position="85"/>
        <end position="103"/>
    </location>
</feature>
<feature type="domain" description="Bacterial sugar transferase" evidence="8">
    <location>
        <begin position="261"/>
        <end position="446"/>
    </location>
</feature>
<evidence type="ECO:0000256" key="7">
    <source>
        <dbReference type="SAM" id="Phobius"/>
    </source>
</evidence>
<keyword evidence="6 7" id="KW-0472">Membrane</keyword>
<keyword evidence="3" id="KW-0808">Transferase</keyword>
<accession>A0A0G1VKH1</accession>
<dbReference type="NCBIfam" id="TIGR03025">
    <property type="entry name" value="EPS_sugtrans"/>
    <property type="match status" value="1"/>
</dbReference>
<evidence type="ECO:0000256" key="5">
    <source>
        <dbReference type="ARBA" id="ARBA00022989"/>
    </source>
</evidence>
<feature type="transmembrane region" description="Helical" evidence="7">
    <location>
        <begin position="45"/>
        <end position="65"/>
    </location>
</feature>
<dbReference type="GO" id="GO:0016020">
    <property type="term" value="C:membrane"/>
    <property type="evidence" value="ECO:0007669"/>
    <property type="project" value="UniProtKB-SubCell"/>
</dbReference>
<evidence type="ECO:0000259" key="8">
    <source>
        <dbReference type="Pfam" id="PF02397"/>
    </source>
</evidence>
<comment type="subcellular location">
    <subcellularLocation>
        <location evidence="1">Membrane</location>
        <topology evidence="1">Multi-pass membrane protein</topology>
    </subcellularLocation>
</comment>
<sequence>MTLVPKREYVLLLLGDAMVFTIALWMTLALRYLEIPSWDLFFKHLGPFSILFALWLVIFFLAGLYGKHTRIFRSHLSANILSTQIINMMFAAVFFFLVPTFGLAPKTILVLYLFISFALIYVWRVSLFPRMRFPRKLKGVLIASGPDAQALAEEVASDALCPFSFVQVVDSRKSPSYEVIQHACRIIEEDSMTFLVGDFSDKAFISARPIIYNAAFNKKQFAVVDIVELYQEVFDRVPLSLVQYEWILASVTATPLYDIMKRILDILGALSIGLITLPIYPFIMLAIKFDDGGSIFITQERIGKYEKPFRVLKFRTMTGNDQGDYGVGGKTKLSVTRVGKWLRVSRIDELPQLWNVLKGELSLVGPRPELPSLAREYSARIPYYNARHLVAPGLTGWAQIKHDKDPHHGANTVETKTKLSYDLYYLKRRSLFLDLFIILQTIRIVLSARGT</sequence>
<keyword evidence="4 7" id="KW-0812">Transmembrane</keyword>
<proteinExistence type="inferred from homology"/>
<evidence type="ECO:0000313" key="9">
    <source>
        <dbReference type="EMBL" id="KKW06715.1"/>
    </source>
</evidence>
<name>A0A0G1VKH1_9BACT</name>
<dbReference type="InterPro" id="IPR003362">
    <property type="entry name" value="Bact_transf"/>
</dbReference>
<reference evidence="9 10" key="1">
    <citation type="journal article" date="2015" name="Nature">
        <title>rRNA introns, odd ribosomes, and small enigmatic genomes across a large radiation of phyla.</title>
        <authorList>
            <person name="Brown C.T."/>
            <person name="Hug L.A."/>
            <person name="Thomas B.C."/>
            <person name="Sharon I."/>
            <person name="Castelle C.J."/>
            <person name="Singh A."/>
            <person name="Wilkins M.J."/>
            <person name="Williams K.H."/>
            <person name="Banfield J.F."/>
        </authorList>
    </citation>
    <scope>NUCLEOTIDE SEQUENCE [LARGE SCALE GENOMIC DNA]</scope>
</reference>
<keyword evidence="5 7" id="KW-1133">Transmembrane helix</keyword>
<feature type="transmembrane region" description="Helical" evidence="7">
    <location>
        <begin position="9"/>
        <end position="33"/>
    </location>
</feature>
<dbReference type="InterPro" id="IPR017475">
    <property type="entry name" value="EPS_sugar_tfrase"/>
</dbReference>
<evidence type="ECO:0000256" key="6">
    <source>
        <dbReference type="ARBA" id="ARBA00023136"/>
    </source>
</evidence>
<evidence type="ECO:0000256" key="1">
    <source>
        <dbReference type="ARBA" id="ARBA00004141"/>
    </source>
</evidence>
<dbReference type="EMBL" id="LCPV01000027">
    <property type="protein sequence ID" value="KKW06715.1"/>
    <property type="molecule type" value="Genomic_DNA"/>
</dbReference>
<comment type="caution">
    <text evidence="9">The sequence shown here is derived from an EMBL/GenBank/DDBJ whole genome shotgun (WGS) entry which is preliminary data.</text>
</comment>
<dbReference type="PANTHER" id="PTHR30576">
    <property type="entry name" value="COLANIC BIOSYNTHESIS UDP-GLUCOSE LIPID CARRIER TRANSFERASE"/>
    <property type="match status" value="1"/>
</dbReference>
<evidence type="ECO:0000256" key="3">
    <source>
        <dbReference type="ARBA" id="ARBA00022679"/>
    </source>
</evidence>
<dbReference type="Proteomes" id="UP000034589">
    <property type="component" value="Unassembled WGS sequence"/>
</dbReference>
<gene>
    <name evidence="9" type="ORF">UY39_C0027G0005</name>
</gene>
<feature type="transmembrane region" description="Helical" evidence="7">
    <location>
        <begin position="109"/>
        <end position="128"/>
    </location>
</feature>
<dbReference type="GO" id="GO:0016780">
    <property type="term" value="F:phosphotransferase activity, for other substituted phosphate groups"/>
    <property type="evidence" value="ECO:0007669"/>
    <property type="project" value="TreeGrafter"/>
</dbReference>
<organism evidence="9 10">
    <name type="scientific">Candidatus Kaiserbacteria bacterium GW2011_GWC2_49_12</name>
    <dbReference type="NCBI Taxonomy" id="1618675"/>
    <lineage>
        <taxon>Bacteria</taxon>
        <taxon>Candidatus Kaiseribacteriota</taxon>
    </lineage>
</organism>
<evidence type="ECO:0000256" key="2">
    <source>
        <dbReference type="ARBA" id="ARBA00006464"/>
    </source>
</evidence>